<dbReference type="PANTHER" id="PTHR43798:SF14">
    <property type="entry name" value="SERINE HYDROLASE-LIKE PROTEIN DDB_G0286239"/>
    <property type="match status" value="1"/>
</dbReference>
<dbReference type="InterPro" id="IPR050266">
    <property type="entry name" value="AB_hydrolase_sf"/>
</dbReference>
<dbReference type="RefSeq" id="WP_265049314.1">
    <property type="nucleotide sequence ID" value="NZ_CP100390.1"/>
</dbReference>
<dbReference type="PANTHER" id="PTHR43798">
    <property type="entry name" value="MONOACYLGLYCEROL LIPASE"/>
    <property type="match status" value="1"/>
</dbReference>
<reference evidence="4" key="1">
    <citation type="submission" date="2022-06" db="EMBL/GenBank/DDBJ databases">
        <title>Alkalimarinus sp. nov., isolated from gut of a Alitta virens.</title>
        <authorList>
            <person name="Yang A.I."/>
            <person name="Shin N.-R."/>
        </authorList>
    </citation>
    <scope>NUCLEOTIDE SEQUENCE</scope>
    <source>
        <strain evidence="4">A2M4</strain>
    </source>
</reference>
<gene>
    <name evidence="4" type="ORF">NKI27_08930</name>
</gene>
<dbReference type="EMBL" id="CP100390">
    <property type="protein sequence ID" value="UZE97840.1"/>
    <property type="molecule type" value="Genomic_DNA"/>
</dbReference>
<dbReference type="SUPFAM" id="SSF53474">
    <property type="entry name" value="alpha/beta-Hydrolases"/>
    <property type="match status" value="1"/>
</dbReference>
<dbReference type="InterPro" id="IPR029058">
    <property type="entry name" value="AB_hydrolase_fold"/>
</dbReference>
<evidence type="ECO:0000259" key="3">
    <source>
        <dbReference type="Pfam" id="PF00561"/>
    </source>
</evidence>
<sequence length="290" mass="31839">MMAFVGKTINTDRIKLAYVESGNPDGIPVLAIHGWLDNAASFSRLSEKMDLSNIRLIAVDLPGHGLSDHRDKGQIYHLMDYVVDIVGLIKSLALNQVVLLGHSLGGIISLLTASAIPSKVGQLILLDSFGPMVDKEDQVSEQLRKAISKICLSTPRMPAVYHTIDDAVKVRLGGFGKIEPDAARVLLERGLIKRQNGYSWATDARLREPSLIRLSEPQVEGFMRGVECPVCLIAASDGYVSLEPKYNPRLSYIAALETHKVSGHHHFHLDGDVTKTADIINKFITFNAHN</sequence>
<dbReference type="Gene3D" id="3.40.50.1820">
    <property type="entry name" value="alpha/beta hydrolase"/>
    <property type="match status" value="1"/>
</dbReference>
<evidence type="ECO:0000256" key="2">
    <source>
        <dbReference type="ARBA" id="ARBA00022801"/>
    </source>
</evidence>
<dbReference type="Proteomes" id="UP001163739">
    <property type="component" value="Chromosome"/>
</dbReference>
<organism evidence="4 5">
    <name type="scientific">Alkalimarinus alittae</name>
    <dbReference type="NCBI Taxonomy" id="2961619"/>
    <lineage>
        <taxon>Bacteria</taxon>
        <taxon>Pseudomonadati</taxon>
        <taxon>Pseudomonadota</taxon>
        <taxon>Gammaproteobacteria</taxon>
        <taxon>Alteromonadales</taxon>
        <taxon>Alteromonadaceae</taxon>
        <taxon>Alkalimarinus</taxon>
    </lineage>
</organism>
<evidence type="ECO:0000313" key="4">
    <source>
        <dbReference type="EMBL" id="UZE97840.1"/>
    </source>
</evidence>
<keyword evidence="2 4" id="KW-0378">Hydrolase</keyword>
<name>A0ABY6N739_9ALTE</name>
<dbReference type="PRINTS" id="PR00111">
    <property type="entry name" value="ABHYDROLASE"/>
</dbReference>
<protein>
    <submittedName>
        <fullName evidence="4">Alpha/beta hydrolase</fullName>
    </submittedName>
</protein>
<keyword evidence="5" id="KW-1185">Reference proteome</keyword>
<proteinExistence type="inferred from homology"/>
<comment type="similarity">
    <text evidence="1">Belongs to the AB hydrolase superfamily.</text>
</comment>
<evidence type="ECO:0000256" key="1">
    <source>
        <dbReference type="ARBA" id="ARBA00008645"/>
    </source>
</evidence>
<dbReference type="Pfam" id="PF00561">
    <property type="entry name" value="Abhydrolase_1"/>
    <property type="match status" value="1"/>
</dbReference>
<feature type="domain" description="AB hydrolase-1" evidence="3">
    <location>
        <begin position="28"/>
        <end position="131"/>
    </location>
</feature>
<accession>A0ABY6N739</accession>
<dbReference type="InterPro" id="IPR000073">
    <property type="entry name" value="AB_hydrolase_1"/>
</dbReference>
<evidence type="ECO:0000313" key="5">
    <source>
        <dbReference type="Proteomes" id="UP001163739"/>
    </source>
</evidence>
<dbReference type="GO" id="GO:0016787">
    <property type="term" value="F:hydrolase activity"/>
    <property type="evidence" value="ECO:0007669"/>
    <property type="project" value="UniProtKB-KW"/>
</dbReference>